<dbReference type="EMBL" id="SLXQ01000001">
    <property type="protein sequence ID" value="TCP56983.1"/>
    <property type="molecule type" value="Genomic_DNA"/>
</dbReference>
<reference evidence="1 2" key="1">
    <citation type="submission" date="2019-03" db="EMBL/GenBank/DDBJ databases">
        <title>Genomic Encyclopedia of Type Strains, Phase IV (KMG-IV): sequencing the most valuable type-strain genomes for metagenomic binning, comparative biology and taxonomic classification.</title>
        <authorList>
            <person name="Goeker M."/>
        </authorList>
    </citation>
    <scope>NUCLEOTIDE SEQUENCE [LARGE SCALE GENOMIC DNA]</scope>
    <source>
        <strain evidence="1 2">DSM 45765</strain>
    </source>
</reference>
<comment type="caution">
    <text evidence="1">The sequence shown here is derived from an EMBL/GenBank/DDBJ whole genome shotgun (WGS) entry which is preliminary data.</text>
</comment>
<gene>
    <name evidence="1" type="ORF">EV191_101933</name>
</gene>
<dbReference type="Proteomes" id="UP000294911">
    <property type="component" value="Unassembled WGS sequence"/>
</dbReference>
<keyword evidence="2" id="KW-1185">Reference proteome</keyword>
<accession>A0A4R2R354</accession>
<protein>
    <submittedName>
        <fullName evidence="1">Uncharacterized protein</fullName>
    </submittedName>
</protein>
<proteinExistence type="predicted"/>
<dbReference type="AlphaFoldDB" id="A0A4R2R354"/>
<evidence type="ECO:0000313" key="1">
    <source>
        <dbReference type="EMBL" id="TCP56983.1"/>
    </source>
</evidence>
<organism evidence="1 2">
    <name type="scientific">Tamaricihabitans halophyticus</name>
    <dbReference type="NCBI Taxonomy" id="1262583"/>
    <lineage>
        <taxon>Bacteria</taxon>
        <taxon>Bacillati</taxon>
        <taxon>Actinomycetota</taxon>
        <taxon>Actinomycetes</taxon>
        <taxon>Pseudonocardiales</taxon>
        <taxon>Pseudonocardiaceae</taxon>
        <taxon>Tamaricihabitans</taxon>
    </lineage>
</organism>
<evidence type="ECO:0000313" key="2">
    <source>
        <dbReference type="Proteomes" id="UP000294911"/>
    </source>
</evidence>
<sequence length="51" mass="5480">MFGSKTVKTTHRGKGKPGQCIACGRGCNKRSNVCNRGACERRAAWDLALGK</sequence>
<name>A0A4R2R354_9PSEU</name>